<dbReference type="Gene3D" id="1.20.1270.60">
    <property type="entry name" value="Arfaptin homology (AH) domain/BAR domain"/>
    <property type="match status" value="1"/>
</dbReference>
<dbReference type="EMBL" id="BAABUJ010000010">
    <property type="protein sequence ID" value="GAA5798389.1"/>
    <property type="molecule type" value="Genomic_DNA"/>
</dbReference>
<proteinExistence type="predicted"/>
<evidence type="ECO:0000313" key="1">
    <source>
        <dbReference type="EMBL" id="GAA5798389.1"/>
    </source>
</evidence>
<keyword evidence="2" id="KW-1185">Reference proteome</keyword>
<evidence type="ECO:0000313" key="2">
    <source>
        <dbReference type="Proteomes" id="UP001476247"/>
    </source>
</evidence>
<sequence length="139" mass="15619">MSKQAIQDSEDRQIKLQLEYVNYTVEEILQQKVTDKKRKVLAEQSITKIEESDGIILSGLNESIVLAQRHQNFLKVVNKPDHPQSLYLALGRVSLQGAQYISTNEALGAALDKFGSASDELGYARLTMDHEIVSKFKLV</sequence>
<name>A0ABP9XUC4_9FUNG</name>
<accession>A0ABP9XUC4</accession>
<comment type="caution">
    <text evidence="1">The sequence shown here is derived from an EMBL/GenBank/DDBJ whole genome shotgun (WGS) entry which is preliminary data.</text>
</comment>
<reference evidence="1 2" key="1">
    <citation type="submission" date="2024-04" db="EMBL/GenBank/DDBJ databases">
        <title>genome sequences of Mucor flavus KT1a and Helicostylum pulchrum KT1b strains isolation_sourced from the surface of a dry-aged beef.</title>
        <authorList>
            <person name="Toyotome T."/>
            <person name="Hosono M."/>
            <person name="Torimaru M."/>
            <person name="Fukuda K."/>
            <person name="Mikami N."/>
        </authorList>
    </citation>
    <scope>NUCLEOTIDE SEQUENCE [LARGE SCALE GENOMIC DNA]</scope>
    <source>
        <strain evidence="1 2">KT1b</strain>
    </source>
</reference>
<dbReference type="InterPro" id="IPR027267">
    <property type="entry name" value="AH/BAR_dom_sf"/>
</dbReference>
<gene>
    <name evidence="1" type="ORF">HPULCUR_003791</name>
</gene>
<protein>
    <submittedName>
        <fullName evidence="1">Uncharacterized protein</fullName>
    </submittedName>
</protein>
<organism evidence="1 2">
    <name type="scientific">Helicostylum pulchrum</name>
    <dbReference type="NCBI Taxonomy" id="562976"/>
    <lineage>
        <taxon>Eukaryota</taxon>
        <taxon>Fungi</taxon>
        <taxon>Fungi incertae sedis</taxon>
        <taxon>Mucoromycota</taxon>
        <taxon>Mucoromycotina</taxon>
        <taxon>Mucoromycetes</taxon>
        <taxon>Mucorales</taxon>
        <taxon>Mucorineae</taxon>
        <taxon>Mucoraceae</taxon>
        <taxon>Helicostylum</taxon>
    </lineage>
</organism>
<dbReference type="Proteomes" id="UP001476247">
    <property type="component" value="Unassembled WGS sequence"/>
</dbReference>
<dbReference type="SUPFAM" id="SSF103657">
    <property type="entry name" value="BAR/IMD domain-like"/>
    <property type="match status" value="1"/>
</dbReference>